<dbReference type="SMART" id="SM00338">
    <property type="entry name" value="BRLZ"/>
    <property type="match status" value="1"/>
</dbReference>
<feature type="compositionally biased region" description="Low complexity" evidence="6">
    <location>
        <begin position="215"/>
        <end position="235"/>
    </location>
</feature>
<dbReference type="KEGG" id="vda:VDAG_02411"/>
<dbReference type="eggNOG" id="KOG1414">
    <property type="taxonomic scope" value="Eukaryota"/>
</dbReference>
<name>G2WXS9_VERDV</name>
<dbReference type="InterPro" id="IPR051027">
    <property type="entry name" value="bZIP_transcription_factors"/>
</dbReference>
<feature type="compositionally biased region" description="Basic residues" evidence="6">
    <location>
        <begin position="1"/>
        <end position="10"/>
    </location>
</feature>
<dbReference type="Pfam" id="PF00170">
    <property type="entry name" value="bZIP_1"/>
    <property type="match status" value="1"/>
</dbReference>
<evidence type="ECO:0000313" key="8">
    <source>
        <dbReference type="EMBL" id="EGY20887.1"/>
    </source>
</evidence>
<dbReference type="InterPro" id="IPR002112">
    <property type="entry name" value="Leuzip_Jun"/>
</dbReference>
<keyword evidence="2" id="KW-0805">Transcription regulation</keyword>
<dbReference type="CDD" id="cd14687">
    <property type="entry name" value="bZIP_ATF2"/>
    <property type="match status" value="1"/>
</dbReference>
<dbReference type="SUPFAM" id="SSF57959">
    <property type="entry name" value="Leucine zipper domain"/>
    <property type="match status" value="1"/>
</dbReference>
<dbReference type="PROSITE" id="PS00036">
    <property type="entry name" value="BZIP_BASIC"/>
    <property type="match status" value="1"/>
</dbReference>
<keyword evidence="9" id="KW-1185">Reference proteome</keyword>
<keyword evidence="5" id="KW-0539">Nucleus</keyword>
<dbReference type="GO" id="GO:0003677">
    <property type="term" value="F:DNA binding"/>
    <property type="evidence" value="ECO:0007669"/>
    <property type="project" value="UniProtKB-KW"/>
</dbReference>
<evidence type="ECO:0000256" key="1">
    <source>
        <dbReference type="ARBA" id="ARBA00004123"/>
    </source>
</evidence>
<dbReference type="InParanoid" id="G2WXS9"/>
<dbReference type="PRINTS" id="PR00043">
    <property type="entry name" value="LEUZIPPRJUN"/>
</dbReference>
<dbReference type="RefSeq" id="XP_009651359.1">
    <property type="nucleotide sequence ID" value="XM_009653064.1"/>
</dbReference>
<dbReference type="OrthoDB" id="295274at2759"/>
<accession>G2WXS9</accession>
<dbReference type="Gene3D" id="1.20.5.170">
    <property type="match status" value="1"/>
</dbReference>
<dbReference type="PROSITE" id="PS50217">
    <property type="entry name" value="BZIP"/>
    <property type="match status" value="1"/>
</dbReference>
<reference evidence="8 9" key="1">
    <citation type="submission" date="2008-03" db="EMBL/GenBank/DDBJ databases">
        <title>The Genome Sequence of Verticillium dahliae VdLs.17.</title>
        <authorList>
            <consortium name="The Broad Institute Genome Sequencing Platform"/>
            <person name="Ma L.-J.J."/>
            <person name="Klosterman S.J."/>
            <person name="Subbarao K."/>
            <person name="Dobinson K."/>
            <person name="Veronese P."/>
            <person name="Kang S."/>
            <person name="Gold S.E."/>
            <person name="Young S."/>
            <person name="Jaffe D."/>
            <person name="Gnerre S."/>
            <person name="Berlin A."/>
            <person name="Heiman D."/>
            <person name="Hepburn T."/>
            <person name="Sykes S."/>
            <person name="Alvarado L."/>
            <person name="Kodira C.D."/>
            <person name="Lander E."/>
            <person name="Galagan J."/>
            <person name="Nusbaum C."/>
            <person name="Birren B."/>
        </authorList>
    </citation>
    <scope>NUCLEOTIDE SEQUENCE [LARGE SCALE GENOMIC DNA]</scope>
    <source>
        <strain evidence="9">VdLs.17 / ATCC MYA-4575 / FGSC 10137</strain>
    </source>
</reference>
<feature type="domain" description="BZIP" evidence="7">
    <location>
        <begin position="127"/>
        <end position="190"/>
    </location>
</feature>
<feature type="region of interest" description="Disordered" evidence="6">
    <location>
        <begin position="1"/>
        <end position="35"/>
    </location>
</feature>
<evidence type="ECO:0000256" key="6">
    <source>
        <dbReference type="SAM" id="MobiDB-lite"/>
    </source>
</evidence>
<feature type="compositionally biased region" description="Basic and acidic residues" evidence="6">
    <location>
        <begin position="126"/>
        <end position="142"/>
    </location>
</feature>
<dbReference type="InterPro" id="IPR004827">
    <property type="entry name" value="bZIP"/>
</dbReference>
<evidence type="ECO:0000256" key="3">
    <source>
        <dbReference type="ARBA" id="ARBA00023125"/>
    </source>
</evidence>
<feature type="compositionally biased region" description="Polar residues" evidence="6">
    <location>
        <begin position="84"/>
        <end position="94"/>
    </location>
</feature>
<proteinExistence type="predicted"/>
<evidence type="ECO:0000313" key="9">
    <source>
        <dbReference type="Proteomes" id="UP000001611"/>
    </source>
</evidence>
<feature type="region of interest" description="Disordered" evidence="6">
    <location>
        <begin position="110"/>
        <end position="142"/>
    </location>
</feature>
<dbReference type="HOGENOM" id="CLU_066935_0_0_1"/>
<feature type="region of interest" description="Disordered" evidence="6">
    <location>
        <begin position="64"/>
        <end position="95"/>
    </location>
</feature>
<dbReference type="STRING" id="498257.G2WXS9"/>
<dbReference type="GO" id="GO:0005634">
    <property type="term" value="C:nucleus"/>
    <property type="evidence" value="ECO:0007669"/>
    <property type="project" value="UniProtKB-SubCell"/>
</dbReference>
<dbReference type="PANTHER" id="PTHR19304">
    <property type="entry name" value="CYCLIC-AMP RESPONSE ELEMENT BINDING PROTEIN"/>
    <property type="match status" value="1"/>
</dbReference>
<keyword evidence="3" id="KW-0238">DNA-binding</keyword>
<dbReference type="Proteomes" id="UP000001611">
    <property type="component" value="Chromosome 3"/>
</dbReference>
<dbReference type="InterPro" id="IPR046347">
    <property type="entry name" value="bZIP_sf"/>
</dbReference>
<evidence type="ECO:0000256" key="5">
    <source>
        <dbReference type="ARBA" id="ARBA00023242"/>
    </source>
</evidence>
<protein>
    <recommendedName>
        <fullName evidence="7">BZIP domain-containing protein</fullName>
    </recommendedName>
</protein>
<dbReference type="GeneID" id="20703874"/>
<sequence>MAPSTRKGRTRSLPVAKAGARPNNNINAIPRGAPNPFSFRIISDGQPIVHDGGLDKVRQPQQEYLPAEALSTQPKRRGRPPKASSAQKPGSTVFKTVVPNDLTNRRLSASSIDSSLSAQSNNPSSHSEKKTRLRARNREAAHKCRIRKQRGIQDLQTQEAAIGAVNQSLKDQYAELRDEILLLKNMVLQHGGCGCSFIESYLENAAASLTQKPDSFTTSRHGSSSSAISPGSSWSLTTPRVPGSPGFTPLEDETSNASHFDWDMMGGFINFHEGG</sequence>
<gene>
    <name evidence="8" type="ORF">VDAG_02411</name>
</gene>
<keyword evidence="4" id="KW-0804">Transcription</keyword>
<evidence type="ECO:0000256" key="4">
    <source>
        <dbReference type="ARBA" id="ARBA00023163"/>
    </source>
</evidence>
<comment type="subcellular location">
    <subcellularLocation>
        <location evidence="1">Nucleus</location>
    </subcellularLocation>
</comment>
<feature type="region of interest" description="Disordered" evidence="6">
    <location>
        <begin position="213"/>
        <end position="254"/>
    </location>
</feature>
<dbReference type="OMA" id="GHASCHD"/>
<feature type="compositionally biased region" description="Low complexity" evidence="6">
    <location>
        <begin position="110"/>
        <end position="125"/>
    </location>
</feature>
<organism evidence="8 9">
    <name type="scientific">Verticillium dahliae (strain VdLs.17 / ATCC MYA-4575 / FGSC 10137)</name>
    <name type="common">Verticillium wilt</name>
    <dbReference type="NCBI Taxonomy" id="498257"/>
    <lineage>
        <taxon>Eukaryota</taxon>
        <taxon>Fungi</taxon>
        <taxon>Dikarya</taxon>
        <taxon>Ascomycota</taxon>
        <taxon>Pezizomycotina</taxon>
        <taxon>Sordariomycetes</taxon>
        <taxon>Hypocreomycetidae</taxon>
        <taxon>Glomerellales</taxon>
        <taxon>Plectosphaerellaceae</taxon>
        <taxon>Verticillium</taxon>
    </lineage>
</organism>
<dbReference type="EMBL" id="DS572698">
    <property type="protein sequence ID" value="EGY20887.1"/>
    <property type="molecule type" value="Genomic_DNA"/>
</dbReference>
<evidence type="ECO:0000256" key="2">
    <source>
        <dbReference type="ARBA" id="ARBA00023015"/>
    </source>
</evidence>
<dbReference type="AlphaFoldDB" id="G2WXS9"/>
<dbReference type="GO" id="GO:0003700">
    <property type="term" value="F:DNA-binding transcription factor activity"/>
    <property type="evidence" value="ECO:0007669"/>
    <property type="project" value="InterPro"/>
</dbReference>
<evidence type="ECO:0000259" key="7">
    <source>
        <dbReference type="PROSITE" id="PS50217"/>
    </source>
</evidence>